<dbReference type="OrthoDB" id="5900690at2"/>
<evidence type="ECO:0008006" key="3">
    <source>
        <dbReference type="Google" id="ProtNLM"/>
    </source>
</evidence>
<organism evidence="1 2">
    <name type="scientific">Vibrio pectenicida</name>
    <dbReference type="NCBI Taxonomy" id="62763"/>
    <lineage>
        <taxon>Bacteria</taxon>
        <taxon>Pseudomonadati</taxon>
        <taxon>Pseudomonadota</taxon>
        <taxon>Gammaproteobacteria</taxon>
        <taxon>Vibrionales</taxon>
        <taxon>Vibrionaceae</taxon>
        <taxon>Vibrio</taxon>
    </lineage>
</organism>
<reference evidence="1 2" key="1">
    <citation type="submission" date="2018-12" db="EMBL/GenBank/DDBJ databases">
        <title>Genomic taxonomy of the Vibrionaceae family.</title>
        <authorList>
            <person name="Gomez-Gil B."/>
            <person name="Enciso-Ibarra K."/>
        </authorList>
    </citation>
    <scope>NUCLEOTIDE SEQUENCE [LARGE SCALE GENOMIC DNA]</scope>
    <source>
        <strain evidence="1 2">CAIM 594</strain>
    </source>
</reference>
<evidence type="ECO:0000313" key="1">
    <source>
        <dbReference type="EMBL" id="RSD31308.1"/>
    </source>
</evidence>
<dbReference type="EMBL" id="RSFA01000036">
    <property type="protein sequence ID" value="RSD31308.1"/>
    <property type="molecule type" value="Genomic_DNA"/>
</dbReference>
<accession>A0A3R9L262</accession>
<dbReference type="RefSeq" id="WP_125321016.1">
    <property type="nucleotide sequence ID" value="NZ_AP024890.1"/>
</dbReference>
<dbReference type="Proteomes" id="UP000269041">
    <property type="component" value="Unassembled WGS sequence"/>
</dbReference>
<dbReference type="AlphaFoldDB" id="A0A3R9L262"/>
<evidence type="ECO:0000313" key="2">
    <source>
        <dbReference type="Proteomes" id="UP000269041"/>
    </source>
</evidence>
<sequence length="121" mass="14203">MRLEYRIIFVLLALMLQGCFEDNLNRMINKQTYEFEGVYENLYTQDLLMFKDAKVTISKVGSPDISKSFSVEDNYLTITMRNSSLEKREDIVMRIHGDNEALTCSICAKYQLASVWQRRLE</sequence>
<gene>
    <name evidence="1" type="ORF">EJA03_09565</name>
</gene>
<name>A0A3R9L262_9VIBR</name>
<comment type="caution">
    <text evidence="1">The sequence shown here is derived from an EMBL/GenBank/DDBJ whole genome shotgun (WGS) entry which is preliminary data.</text>
</comment>
<dbReference type="PROSITE" id="PS51257">
    <property type="entry name" value="PROKAR_LIPOPROTEIN"/>
    <property type="match status" value="1"/>
</dbReference>
<protein>
    <recommendedName>
        <fullName evidence="3">Lipoprotein</fullName>
    </recommendedName>
</protein>
<proteinExistence type="predicted"/>
<keyword evidence="2" id="KW-1185">Reference proteome</keyword>